<keyword evidence="3" id="KW-1185">Reference proteome</keyword>
<feature type="region of interest" description="Disordered" evidence="1">
    <location>
        <begin position="310"/>
        <end position="400"/>
    </location>
</feature>
<comment type="caution">
    <text evidence="2">The sequence shown here is derived from an EMBL/GenBank/DDBJ whole genome shotgun (WGS) entry which is preliminary data.</text>
</comment>
<feature type="compositionally biased region" description="Polar residues" evidence="1">
    <location>
        <begin position="316"/>
        <end position="357"/>
    </location>
</feature>
<feature type="compositionally biased region" description="Low complexity" evidence="1">
    <location>
        <begin position="232"/>
        <end position="243"/>
    </location>
</feature>
<feature type="compositionally biased region" description="Basic and acidic residues" evidence="1">
    <location>
        <begin position="176"/>
        <end position="185"/>
    </location>
</feature>
<accession>A0AAJ0DFR5</accession>
<dbReference type="Proteomes" id="UP001271007">
    <property type="component" value="Unassembled WGS sequence"/>
</dbReference>
<feature type="compositionally biased region" description="Polar residues" evidence="1">
    <location>
        <begin position="659"/>
        <end position="676"/>
    </location>
</feature>
<feature type="compositionally biased region" description="Polar residues" evidence="1">
    <location>
        <begin position="424"/>
        <end position="474"/>
    </location>
</feature>
<evidence type="ECO:0000256" key="1">
    <source>
        <dbReference type="SAM" id="MobiDB-lite"/>
    </source>
</evidence>
<feature type="compositionally biased region" description="Low complexity" evidence="1">
    <location>
        <begin position="900"/>
        <end position="917"/>
    </location>
</feature>
<feature type="compositionally biased region" description="Basic and acidic residues" evidence="1">
    <location>
        <begin position="855"/>
        <end position="866"/>
    </location>
</feature>
<reference evidence="2" key="1">
    <citation type="submission" date="2023-04" db="EMBL/GenBank/DDBJ databases">
        <title>Black Yeasts Isolated from many extreme environments.</title>
        <authorList>
            <person name="Coleine C."/>
            <person name="Stajich J.E."/>
            <person name="Selbmann L."/>
        </authorList>
    </citation>
    <scope>NUCLEOTIDE SEQUENCE</scope>
    <source>
        <strain evidence="2">CCFEE 5312</strain>
    </source>
</reference>
<feature type="region of interest" description="Disordered" evidence="1">
    <location>
        <begin position="647"/>
        <end position="682"/>
    </location>
</feature>
<gene>
    <name evidence="2" type="ORF">LTR09_009452</name>
</gene>
<protein>
    <submittedName>
        <fullName evidence="2">Uncharacterized protein</fullName>
    </submittedName>
</protein>
<feature type="region of interest" description="Disordered" evidence="1">
    <location>
        <begin position="800"/>
        <end position="922"/>
    </location>
</feature>
<dbReference type="EMBL" id="JAWDJX010000041">
    <property type="protein sequence ID" value="KAK3049274.1"/>
    <property type="molecule type" value="Genomic_DNA"/>
</dbReference>
<feature type="region of interest" description="Disordered" evidence="1">
    <location>
        <begin position="91"/>
        <end position="185"/>
    </location>
</feature>
<evidence type="ECO:0000313" key="2">
    <source>
        <dbReference type="EMBL" id="KAK3049274.1"/>
    </source>
</evidence>
<name>A0AAJ0DFR5_9PEZI</name>
<dbReference type="AlphaFoldDB" id="A0AAJ0DFR5"/>
<organism evidence="2 3">
    <name type="scientific">Extremus antarcticus</name>
    <dbReference type="NCBI Taxonomy" id="702011"/>
    <lineage>
        <taxon>Eukaryota</taxon>
        <taxon>Fungi</taxon>
        <taxon>Dikarya</taxon>
        <taxon>Ascomycota</taxon>
        <taxon>Pezizomycotina</taxon>
        <taxon>Dothideomycetes</taxon>
        <taxon>Dothideomycetidae</taxon>
        <taxon>Mycosphaerellales</taxon>
        <taxon>Extremaceae</taxon>
        <taxon>Extremus</taxon>
    </lineage>
</organism>
<evidence type="ECO:0000313" key="3">
    <source>
        <dbReference type="Proteomes" id="UP001271007"/>
    </source>
</evidence>
<feature type="region of interest" description="Disordered" evidence="1">
    <location>
        <begin position="219"/>
        <end position="292"/>
    </location>
</feature>
<feature type="compositionally biased region" description="Polar residues" evidence="1">
    <location>
        <begin position="33"/>
        <end position="47"/>
    </location>
</feature>
<sequence length="1010" mass="108471">MGLTERDQNIPRKPVPARTPSAQPASRLPRRTATPSLVPSTPHWSSSVAERVAFAERAADQTHSPSETKGAAITNLEVCTSRQEVFRTNAKFAQNSSPLSPLVNKPLPHEKPLPPRPIVRLSRMPSPSKDSRGLIDAHDQPLHVTTPDGKQHEWPTLTPQSGRSPSAYSMDDPEDLKEPGPDLGADARAEANAAAEAAVTSSSLVAAAANLTNVINTKSSSELTTRERRSYSESSSYATANESPALAQSNKRLSVSARRTHQNVGMSPQHARGRSAQSFNDVPSRTASLRSRLSSGSLVMVTPDRRSKKQFLGFTDFTQPRSDTPASNESRLSPTNFSRPRPGSASSMLSGTRSIKTASRIPISDSKKATMVEVKKDRTSSTSTTTSMLPGPPFGSRRIASPDALKILEQGKLRRQMQLLQRGDSPSETTLQRVVTTDSEGSEANTPSLSHSIDTSPEGTFAPSSPESYTQHPSSFKPDTRSQQSQSPSDADVSPKPPVHTRALYPQLVGEDMFTDIGKQLPRAPPSTSPFTAPLQTIKSEAVLPTDDAGFQDAGFRDAGTDELVRTLSQLEGKGTPPKLDVDEHTLRHMFSHLKSGQDNSSYINTNLQQNAAAAEKFMAMKDGPPAVDMTSPMSPQYNDHRAIGHAPSTSHAHGAQAGKQSGLSKWSISTPSDNALSPPADGICIKQDVNVATEIKRTNVRRNSSKDTTSIGYPSCIPAKAYDTGDDDAAPVSSIASRRSSTTVPSLVRRKPGSVQAARQGLQTSTTPAFARTTAATQLKKTTKLPTPSSKAVKMPEMIERGRTVSSSHARAGNGPDNTRRSRSKSRLVLDKINGLFTGKRERKSEDVPPVPRIGDRHVATKGKIEVVTNTDPLTPAKATQLPKMPSLSPLNQAAHQDVSPTTSSNSSSGTVLVNSADPDDSTDCVKQLARDLIARAQTETNSQRKKGLLILGKALKDTLMSVYEAKLCAERAEAAAREAREYYGLTVEGMDMVQRMGTSMLSGVGSRK</sequence>
<proteinExistence type="predicted"/>
<feature type="compositionally biased region" description="Basic and acidic residues" evidence="1">
    <location>
        <begin position="365"/>
        <end position="379"/>
    </location>
</feature>
<feature type="compositionally biased region" description="Basic and acidic residues" evidence="1">
    <location>
        <begin position="129"/>
        <end position="141"/>
    </location>
</feature>
<feature type="compositionally biased region" description="Polar residues" evidence="1">
    <location>
        <begin position="157"/>
        <end position="167"/>
    </location>
</feature>
<feature type="compositionally biased region" description="Basic and acidic residues" evidence="1">
    <location>
        <begin position="1"/>
        <end position="10"/>
    </location>
</feature>
<feature type="region of interest" description="Disordered" evidence="1">
    <location>
        <begin position="1"/>
        <end position="47"/>
    </location>
</feature>
<feature type="region of interest" description="Disordered" evidence="1">
    <location>
        <begin position="419"/>
        <end position="500"/>
    </location>
</feature>